<evidence type="ECO:0000313" key="5">
    <source>
        <dbReference type="EMBL" id="KAK8956125.1"/>
    </source>
</evidence>
<evidence type="ECO:0000259" key="4">
    <source>
        <dbReference type="PROSITE" id="PS00486"/>
    </source>
</evidence>
<evidence type="ECO:0000313" key="6">
    <source>
        <dbReference type="Proteomes" id="UP001412067"/>
    </source>
</evidence>
<dbReference type="EMBL" id="JBBWWR010000013">
    <property type="protein sequence ID" value="KAK8956125.1"/>
    <property type="molecule type" value="Genomic_DNA"/>
</dbReference>
<feature type="domain" description="DNA mismatch repair proteins mutS family" evidence="4">
    <location>
        <begin position="49"/>
        <end position="65"/>
    </location>
</feature>
<dbReference type="Proteomes" id="UP001412067">
    <property type="component" value="Unassembled WGS sequence"/>
</dbReference>
<keyword evidence="6" id="KW-1185">Reference proteome</keyword>
<reference evidence="5 6" key="1">
    <citation type="journal article" date="2022" name="Nat. Plants">
        <title>Genomes of leafy and leafless Platanthera orchids illuminate the evolution of mycoheterotrophy.</title>
        <authorList>
            <person name="Li M.H."/>
            <person name="Liu K.W."/>
            <person name="Li Z."/>
            <person name="Lu H.C."/>
            <person name="Ye Q.L."/>
            <person name="Zhang D."/>
            <person name="Wang J.Y."/>
            <person name="Li Y.F."/>
            <person name="Zhong Z.M."/>
            <person name="Liu X."/>
            <person name="Yu X."/>
            <person name="Liu D.K."/>
            <person name="Tu X.D."/>
            <person name="Liu B."/>
            <person name="Hao Y."/>
            <person name="Liao X.Y."/>
            <person name="Jiang Y.T."/>
            <person name="Sun W.H."/>
            <person name="Chen J."/>
            <person name="Chen Y.Q."/>
            <person name="Ai Y."/>
            <person name="Zhai J.W."/>
            <person name="Wu S.S."/>
            <person name="Zhou Z."/>
            <person name="Hsiao Y.Y."/>
            <person name="Wu W.L."/>
            <person name="Chen Y.Y."/>
            <person name="Lin Y.F."/>
            <person name="Hsu J.L."/>
            <person name="Li C.Y."/>
            <person name="Wang Z.W."/>
            <person name="Zhao X."/>
            <person name="Zhong W.Y."/>
            <person name="Ma X.K."/>
            <person name="Ma L."/>
            <person name="Huang J."/>
            <person name="Chen G.Z."/>
            <person name="Huang M.Z."/>
            <person name="Huang L."/>
            <person name="Peng D.H."/>
            <person name="Luo Y.B."/>
            <person name="Zou S.Q."/>
            <person name="Chen S.P."/>
            <person name="Lan S."/>
            <person name="Tsai W.C."/>
            <person name="Van de Peer Y."/>
            <person name="Liu Z.J."/>
        </authorList>
    </citation>
    <scope>NUCLEOTIDE SEQUENCE [LARGE SCALE GENOMIC DNA]</scope>
    <source>
        <strain evidence="5">Lor288</strain>
    </source>
</reference>
<dbReference type="Gene3D" id="3.40.1440.10">
    <property type="entry name" value="GIY-YIG endonuclease"/>
    <property type="match status" value="1"/>
</dbReference>
<keyword evidence="2" id="KW-0067">ATP-binding</keyword>
<dbReference type="InterPro" id="IPR000432">
    <property type="entry name" value="DNA_mismatch_repair_MutS_C"/>
</dbReference>
<keyword evidence="1" id="KW-0547">Nucleotide-binding</keyword>
<dbReference type="Gene3D" id="3.40.50.300">
    <property type="entry name" value="P-loop containing nucleotide triphosphate hydrolases"/>
    <property type="match status" value="1"/>
</dbReference>
<keyword evidence="3" id="KW-0238">DNA-binding</keyword>
<dbReference type="PANTHER" id="PTHR48448">
    <property type="entry name" value="MUTL PROTEIN ISOFORM 1"/>
    <property type="match status" value="1"/>
</dbReference>
<dbReference type="Pfam" id="PF00488">
    <property type="entry name" value="MutS_V"/>
    <property type="match status" value="1"/>
</dbReference>
<name>A0ABR2M2C7_9ASPA</name>
<dbReference type="SUPFAM" id="SSF52540">
    <property type="entry name" value="P-loop containing nucleoside triphosphate hydrolases"/>
    <property type="match status" value="1"/>
</dbReference>
<dbReference type="PROSITE" id="PS00486">
    <property type="entry name" value="DNA_MISMATCH_REPAIR_2"/>
    <property type="match status" value="1"/>
</dbReference>
<evidence type="ECO:0000256" key="2">
    <source>
        <dbReference type="ARBA" id="ARBA00022840"/>
    </source>
</evidence>
<dbReference type="SUPFAM" id="SSF82771">
    <property type="entry name" value="GIY-YIG endonuclease"/>
    <property type="match status" value="1"/>
</dbReference>
<dbReference type="SMART" id="SM00534">
    <property type="entry name" value="MUTSac"/>
    <property type="match status" value="1"/>
</dbReference>
<dbReference type="PANTHER" id="PTHR48448:SF1">
    <property type="entry name" value="MUTL PROTEIN ISOFORM 1"/>
    <property type="match status" value="1"/>
</dbReference>
<dbReference type="InterPro" id="IPR000305">
    <property type="entry name" value="GIY-YIG_endonuc"/>
</dbReference>
<dbReference type="Pfam" id="PF01541">
    <property type="entry name" value="GIY-YIG"/>
    <property type="match status" value="1"/>
</dbReference>
<dbReference type="InterPro" id="IPR053276">
    <property type="entry name" value="MtDNA_mismatch_repair_MutS"/>
</dbReference>
<evidence type="ECO:0000256" key="3">
    <source>
        <dbReference type="ARBA" id="ARBA00023125"/>
    </source>
</evidence>
<evidence type="ECO:0000256" key="1">
    <source>
        <dbReference type="ARBA" id="ARBA00022741"/>
    </source>
</evidence>
<accession>A0ABR2M2C7</accession>
<gene>
    <name evidence="5" type="ORF">KSP40_PGU017204</name>
</gene>
<comment type="caution">
    <text evidence="5">The sequence shown here is derived from an EMBL/GenBank/DDBJ whole genome shotgun (WGS) entry which is preliminary data.</text>
</comment>
<organism evidence="5 6">
    <name type="scientific">Platanthera guangdongensis</name>
    <dbReference type="NCBI Taxonomy" id="2320717"/>
    <lineage>
        <taxon>Eukaryota</taxon>
        <taxon>Viridiplantae</taxon>
        <taxon>Streptophyta</taxon>
        <taxon>Embryophyta</taxon>
        <taxon>Tracheophyta</taxon>
        <taxon>Spermatophyta</taxon>
        <taxon>Magnoliopsida</taxon>
        <taxon>Liliopsida</taxon>
        <taxon>Asparagales</taxon>
        <taxon>Orchidaceae</taxon>
        <taxon>Orchidoideae</taxon>
        <taxon>Orchideae</taxon>
        <taxon>Orchidinae</taxon>
        <taxon>Platanthera</taxon>
    </lineage>
</organism>
<dbReference type="InterPro" id="IPR027417">
    <property type="entry name" value="P-loop_NTPase"/>
</dbReference>
<sequence>MSLYNSFKQNGLVLCLKVVMKSTFCNCAYSSQIEMSELRGLLTGATRKSLVLVDEICRGTETAKGTCIAGSIVEKLDHIGCLGIVSSHLHGLFYLPLYTKNVVFKQMEIEVVDGRIRPTWKLSDGVCRESLAFETAQGEGIPEVIVRRAEELYLSMEMQSDSEAIFRKSQPGEKEFVYGFLELQKHVENALTLICQKTLIDIYKENGTSELSEQVCFKIGAREQPPPSTVSNSCVYVLFRPDKKLYVGQTDNLSGRVRSHRAKEGMQNAEFLYVVVPGKSVACQLETLLINQLPAHGFKLVNMADGKHRHFGMARLSQISNCFPQNQTDKANGGFPGNTQWPDLLLSRQIETGMSSSQPKQIFQ</sequence>
<protein>
    <recommendedName>
        <fullName evidence="4">DNA mismatch repair proteins mutS family domain-containing protein</fullName>
    </recommendedName>
</protein>
<proteinExistence type="predicted"/>
<dbReference type="InterPro" id="IPR035901">
    <property type="entry name" value="GIY-YIG_endonuc_sf"/>
</dbReference>